<organism evidence="9 10">
    <name type="scientific">Pedobacter montanisoli</name>
    <dbReference type="NCBI Taxonomy" id="2923277"/>
    <lineage>
        <taxon>Bacteria</taxon>
        <taxon>Pseudomonadati</taxon>
        <taxon>Bacteroidota</taxon>
        <taxon>Sphingobacteriia</taxon>
        <taxon>Sphingobacteriales</taxon>
        <taxon>Sphingobacteriaceae</taxon>
        <taxon>Pedobacter</taxon>
    </lineage>
</organism>
<dbReference type="Pfam" id="PF03349">
    <property type="entry name" value="Toluene_X"/>
    <property type="match status" value="1"/>
</dbReference>
<dbReference type="SUPFAM" id="SSF56935">
    <property type="entry name" value="Porins"/>
    <property type="match status" value="1"/>
</dbReference>
<evidence type="ECO:0000256" key="8">
    <source>
        <dbReference type="SAM" id="SignalP"/>
    </source>
</evidence>
<protein>
    <submittedName>
        <fullName evidence="9">Outer membrane protein transport protein</fullName>
    </submittedName>
</protein>
<dbReference type="RefSeq" id="WP_243362086.1">
    <property type="nucleotide sequence ID" value="NZ_JALGBH010000002.1"/>
</dbReference>
<dbReference type="Proteomes" id="UP001165460">
    <property type="component" value="Unassembled WGS sequence"/>
</dbReference>
<evidence type="ECO:0000256" key="2">
    <source>
        <dbReference type="ARBA" id="ARBA00008163"/>
    </source>
</evidence>
<evidence type="ECO:0000256" key="1">
    <source>
        <dbReference type="ARBA" id="ARBA00004571"/>
    </source>
</evidence>
<comment type="caution">
    <text evidence="9">The sequence shown here is derived from an EMBL/GenBank/DDBJ whole genome shotgun (WGS) entry which is preliminary data.</text>
</comment>
<dbReference type="EMBL" id="JALGBH010000002">
    <property type="protein sequence ID" value="MCJ0743058.1"/>
    <property type="molecule type" value="Genomic_DNA"/>
</dbReference>
<sequence>MNKIFSMLVIGLVASASGAYAQYGSDGLRFSQLNYGSTARFKAMGNAQIGVGGDMSSLSGNPAGLGLFTRSEFSLTPEFNHTGVDGSYLAGKNSRTNKGTLNLNQLGVILYAPSYKKKGEDTKKGLISSVFGLGYARNNDYALESSYGGQNSNNSIRHFFADLANRSKDPNNFTISKNSLEGMAFDSYLINFNTPGNPNMYTASSAGNAFSANNQQKNEVRAGSVSEFNIAGALNFSNQFYIGANVGLINLRYTSDAEFIEAGSLNTYDPGDGYGPRENYRLSYVQNQETKGSGINARLGLIFRPVSNFRIGATLQTPTWFVIDDSYSEKIDNKISNDVITNKAQIYDFRYNLRTPLKGSLGASYVIGNKGLISADVDFVDYSSIRFSSNDGRTHEEITGSNATVKNNYTSAINYRVGAEFKAVDNLSVRAGFGINGSPYKNDSNNDFDTKFYSGGLGYRINNYYFDLAYQRVENNGTNIPYTLNNGNEPVANLKTTNNNVFLTFGIKF</sequence>
<evidence type="ECO:0000256" key="7">
    <source>
        <dbReference type="ARBA" id="ARBA00023237"/>
    </source>
</evidence>
<reference evidence="9" key="1">
    <citation type="submission" date="2022-03" db="EMBL/GenBank/DDBJ databases">
        <authorList>
            <person name="Woo C.Y."/>
        </authorList>
    </citation>
    <scope>NUCLEOTIDE SEQUENCE</scope>
    <source>
        <strain evidence="9">CYS-01</strain>
    </source>
</reference>
<keyword evidence="5 8" id="KW-0732">Signal</keyword>
<keyword evidence="3" id="KW-1134">Transmembrane beta strand</keyword>
<feature type="signal peptide" evidence="8">
    <location>
        <begin position="1"/>
        <end position="21"/>
    </location>
</feature>
<comment type="subcellular location">
    <subcellularLocation>
        <location evidence="1">Cell outer membrane</location>
        <topology evidence="1">Multi-pass membrane protein</topology>
    </subcellularLocation>
</comment>
<dbReference type="InterPro" id="IPR005017">
    <property type="entry name" value="OMPP1/FadL/TodX"/>
</dbReference>
<proteinExistence type="inferred from homology"/>
<evidence type="ECO:0000256" key="4">
    <source>
        <dbReference type="ARBA" id="ARBA00022692"/>
    </source>
</evidence>
<keyword evidence="6" id="KW-0472">Membrane</keyword>
<accession>A0ABS9ZXL9</accession>
<name>A0ABS9ZXL9_9SPHI</name>
<comment type="similarity">
    <text evidence="2">Belongs to the OmpP1/FadL family.</text>
</comment>
<keyword evidence="4" id="KW-0812">Transmembrane</keyword>
<dbReference type="PANTHER" id="PTHR35093">
    <property type="entry name" value="OUTER MEMBRANE PROTEIN NMB0088-RELATED"/>
    <property type="match status" value="1"/>
</dbReference>
<evidence type="ECO:0000313" key="10">
    <source>
        <dbReference type="Proteomes" id="UP001165460"/>
    </source>
</evidence>
<evidence type="ECO:0000313" key="9">
    <source>
        <dbReference type="EMBL" id="MCJ0743058.1"/>
    </source>
</evidence>
<dbReference type="Gene3D" id="2.40.160.60">
    <property type="entry name" value="Outer membrane protein transport protein (OMPP1/FadL/TodX)"/>
    <property type="match status" value="1"/>
</dbReference>
<keyword evidence="10" id="KW-1185">Reference proteome</keyword>
<feature type="chain" id="PRO_5046939103" evidence="8">
    <location>
        <begin position="22"/>
        <end position="509"/>
    </location>
</feature>
<keyword evidence="7" id="KW-0998">Cell outer membrane</keyword>
<evidence type="ECO:0000256" key="3">
    <source>
        <dbReference type="ARBA" id="ARBA00022452"/>
    </source>
</evidence>
<dbReference type="PANTHER" id="PTHR35093:SF8">
    <property type="entry name" value="OUTER MEMBRANE PROTEIN NMB0088-RELATED"/>
    <property type="match status" value="1"/>
</dbReference>
<evidence type="ECO:0000256" key="6">
    <source>
        <dbReference type="ARBA" id="ARBA00023136"/>
    </source>
</evidence>
<evidence type="ECO:0000256" key="5">
    <source>
        <dbReference type="ARBA" id="ARBA00022729"/>
    </source>
</evidence>
<gene>
    <name evidence="9" type="ORF">MMF97_10075</name>
</gene>